<dbReference type="Gene3D" id="2.40.50.230">
    <property type="entry name" value="Gp5 N-terminal domain"/>
    <property type="match status" value="1"/>
</dbReference>
<dbReference type="Proteomes" id="UP000078572">
    <property type="component" value="Chromosome 2"/>
</dbReference>
<accession>A0A192A579</accession>
<dbReference type="NCBIfam" id="TIGR01644">
    <property type="entry name" value="phage_P2_V"/>
    <property type="match status" value="1"/>
</dbReference>
<dbReference type="InterPro" id="IPR013046">
    <property type="entry name" value="GpV/Gp45"/>
</dbReference>
<dbReference type="SUPFAM" id="SSF69255">
    <property type="entry name" value="gp5 N-terminal domain-like"/>
    <property type="match status" value="1"/>
</dbReference>
<dbReference type="OrthoDB" id="1907165at2"/>
<dbReference type="AlphaFoldDB" id="A0A192A579"/>
<protein>
    <submittedName>
        <fullName evidence="2">Phage baseplate protein</fullName>
    </submittedName>
</protein>
<name>A0A192A579_9RALS</name>
<sequence length="222" mass="23150">MIQQLRNQMVLAAMMAQSNRAENRMGIVTSYDAGTASARVRLQPEDPTDPARSLTGWMPVASAWVGNGWGIDAPVSPGDQVAVQFLGGDIENGYICARLFSDQARPTGAQSGEFFLSHASGSKLQFHNDGTVTLISAGTLTSQAPQWNHSGPMQIDGTLLVTQTITGQAGMAVSGNNGSGNSMSISGNTQFSGQVSANGHRIDDTHRHTGVQSGSSNTGSVA</sequence>
<evidence type="ECO:0000256" key="1">
    <source>
        <dbReference type="SAM" id="MobiDB-lite"/>
    </source>
</evidence>
<evidence type="ECO:0000313" key="2">
    <source>
        <dbReference type="EMBL" id="ANJ75447.1"/>
    </source>
</evidence>
<dbReference type="InterPro" id="IPR006531">
    <property type="entry name" value="Gp5/Vgr_OB"/>
</dbReference>
<evidence type="ECO:0000313" key="3">
    <source>
        <dbReference type="Proteomes" id="UP000078572"/>
    </source>
</evidence>
<dbReference type="RefSeq" id="WP_064808048.1">
    <property type="nucleotide sequence ID" value="NZ_CP016023.1"/>
</dbReference>
<dbReference type="Pfam" id="PF04717">
    <property type="entry name" value="Phage_base_V"/>
    <property type="match status" value="1"/>
</dbReference>
<organism evidence="2 3">
    <name type="scientific">Ralstonia insidiosa</name>
    <dbReference type="NCBI Taxonomy" id="190721"/>
    <lineage>
        <taxon>Bacteria</taxon>
        <taxon>Pseudomonadati</taxon>
        <taxon>Pseudomonadota</taxon>
        <taxon>Betaproteobacteria</taxon>
        <taxon>Burkholderiales</taxon>
        <taxon>Burkholderiaceae</taxon>
        <taxon>Ralstonia</taxon>
    </lineage>
</organism>
<proteinExistence type="predicted"/>
<feature type="compositionally biased region" description="Low complexity" evidence="1">
    <location>
        <begin position="174"/>
        <end position="188"/>
    </location>
</feature>
<feature type="region of interest" description="Disordered" evidence="1">
    <location>
        <begin position="172"/>
        <end position="222"/>
    </location>
</feature>
<dbReference type="GeneID" id="61528993"/>
<dbReference type="InterPro" id="IPR037026">
    <property type="entry name" value="Vgr_OB-fold_dom_sf"/>
</dbReference>
<keyword evidence="3" id="KW-1185">Reference proteome</keyword>
<reference evidence="3" key="1">
    <citation type="submission" date="2016-06" db="EMBL/GenBank/DDBJ databases">
        <authorList>
            <person name="Xu Y."/>
            <person name="Nagy A."/>
            <person name="Yan X."/>
            <person name="Kim S.W."/>
            <person name="Haley B."/>
            <person name="Liu N.T."/>
            <person name="Nou X."/>
        </authorList>
    </citation>
    <scope>NUCLEOTIDE SEQUENCE [LARGE SCALE GENOMIC DNA]</scope>
    <source>
        <strain evidence="3">ATCC 49129</strain>
    </source>
</reference>
<feature type="compositionally biased region" description="Polar residues" evidence="1">
    <location>
        <begin position="210"/>
        <end position="222"/>
    </location>
</feature>
<gene>
    <name evidence="2" type="ORF">A9Y76_23410</name>
</gene>
<dbReference type="EMBL" id="CP016023">
    <property type="protein sequence ID" value="ANJ75447.1"/>
    <property type="molecule type" value="Genomic_DNA"/>
</dbReference>